<dbReference type="EnsemblPlants" id="KQK19179">
    <property type="protein sequence ID" value="KQK19179"/>
    <property type="gene ID" value="BRADI_1g46770v3"/>
</dbReference>
<dbReference type="OMA" id="SQSVQMD"/>
<keyword evidence="5" id="KW-1185">Reference proteome</keyword>
<dbReference type="Pfam" id="PF07717">
    <property type="entry name" value="OB_NTP_bind"/>
    <property type="match status" value="1"/>
</dbReference>
<organism evidence="3">
    <name type="scientific">Brachypodium distachyon</name>
    <name type="common">Purple false brome</name>
    <name type="synonym">Trachynia distachya</name>
    <dbReference type="NCBI Taxonomy" id="15368"/>
    <lineage>
        <taxon>Eukaryota</taxon>
        <taxon>Viridiplantae</taxon>
        <taxon>Streptophyta</taxon>
        <taxon>Embryophyta</taxon>
        <taxon>Tracheophyta</taxon>
        <taxon>Spermatophyta</taxon>
        <taxon>Magnoliopsida</taxon>
        <taxon>Liliopsida</taxon>
        <taxon>Poales</taxon>
        <taxon>Poaceae</taxon>
        <taxon>BOP clade</taxon>
        <taxon>Pooideae</taxon>
        <taxon>Stipodae</taxon>
        <taxon>Brachypodieae</taxon>
        <taxon>Brachypodium</taxon>
    </lineage>
</organism>
<dbReference type="HOGENOM" id="CLU_2416309_0_0_1"/>
<dbReference type="OrthoDB" id="10253254at2759"/>
<keyword evidence="1" id="KW-0547">Nucleotide-binding</keyword>
<dbReference type="InParanoid" id="I1H052"/>
<reference evidence="3 4" key="1">
    <citation type="journal article" date="2010" name="Nature">
        <title>Genome sequencing and analysis of the model grass Brachypodium distachyon.</title>
        <authorList>
            <consortium name="International Brachypodium Initiative"/>
        </authorList>
    </citation>
    <scope>NUCLEOTIDE SEQUENCE [LARGE SCALE GENOMIC DNA]</scope>
    <source>
        <strain evidence="3 4">Bd21</strain>
    </source>
</reference>
<evidence type="ECO:0000313" key="4">
    <source>
        <dbReference type="EnsemblPlants" id="KQK19179"/>
    </source>
</evidence>
<dbReference type="AlphaFoldDB" id="I1H052"/>
<keyword evidence="1" id="KW-0067">ATP-binding</keyword>
<keyword evidence="1" id="KW-0347">Helicase</keyword>
<evidence type="ECO:0000313" key="3">
    <source>
        <dbReference type="EMBL" id="KQK19179.1"/>
    </source>
</evidence>
<dbReference type="STRING" id="15368.I1H052"/>
<gene>
    <name evidence="3" type="ORF">BRADI_1g46770v3</name>
</gene>
<proteinExistence type="predicted"/>
<reference evidence="3" key="2">
    <citation type="submission" date="2017-06" db="EMBL/GenBank/DDBJ databases">
        <title>WGS assembly of Brachypodium distachyon.</title>
        <authorList>
            <consortium name="The International Brachypodium Initiative"/>
            <person name="Lucas S."/>
            <person name="Harmon-Smith M."/>
            <person name="Lail K."/>
            <person name="Tice H."/>
            <person name="Grimwood J."/>
            <person name="Bruce D."/>
            <person name="Barry K."/>
            <person name="Shu S."/>
            <person name="Lindquist E."/>
            <person name="Wang M."/>
            <person name="Pitluck S."/>
            <person name="Vogel J.P."/>
            <person name="Garvin D.F."/>
            <person name="Mockler T.C."/>
            <person name="Schmutz J."/>
            <person name="Rokhsar D."/>
            <person name="Bevan M.W."/>
        </authorList>
    </citation>
    <scope>NUCLEOTIDE SEQUENCE</scope>
    <source>
        <strain evidence="3">Bd21</strain>
    </source>
</reference>
<evidence type="ECO:0000259" key="2">
    <source>
        <dbReference type="Pfam" id="PF07717"/>
    </source>
</evidence>
<sequence>MEKALNRWCWENFINYRSLRHARDVHRALATSQSVQMDPSSVLFRTKPDCVIFNELVRTTQNYVKNLTRIDPLWLAELSPAVLRHGGLTSFF</sequence>
<feature type="domain" description="DEAD-box helicase OB fold" evidence="2">
    <location>
        <begin position="26"/>
        <end position="81"/>
    </location>
</feature>
<evidence type="ECO:0000313" key="5">
    <source>
        <dbReference type="Proteomes" id="UP000008810"/>
    </source>
</evidence>
<dbReference type="Proteomes" id="UP000008810">
    <property type="component" value="Chromosome 1"/>
</dbReference>
<accession>I1H052</accession>
<dbReference type="EMBL" id="CM000880">
    <property type="protein sequence ID" value="KQK19179.1"/>
    <property type="molecule type" value="Genomic_DNA"/>
</dbReference>
<dbReference type="Gramene" id="KQK19179">
    <property type="protein sequence ID" value="KQK19179"/>
    <property type="gene ID" value="BRADI_1g46770v3"/>
</dbReference>
<dbReference type="GO" id="GO:0004386">
    <property type="term" value="F:helicase activity"/>
    <property type="evidence" value="ECO:0007669"/>
    <property type="project" value="UniProtKB-KW"/>
</dbReference>
<dbReference type="eggNOG" id="KOG0922">
    <property type="taxonomic scope" value="Eukaryota"/>
</dbReference>
<keyword evidence="1" id="KW-0378">Hydrolase</keyword>
<dbReference type="InterPro" id="IPR011709">
    <property type="entry name" value="DEAD-box_helicase_OB_fold"/>
</dbReference>
<evidence type="ECO:0000256" key="1">
    <source>
        <dbReference type="ARBA" id="ARBA00022806"/>
    </source>
</evidence>
<reference evidence="4" key="3">
    <citation type="submission" date="2018-08" db="UniProtKB">
        <authorList>
            <consortium name="EnsemblPlants"/>
        </authorList>
    </citation>
    <scope>IDENTIFICATION</scope>
    <source>
        <strain evidence="4">cv. Bd21</strain>
    </source>
</reference>
<protein>
    <recommendedName>
        <fullName evidence="2">DEAD-box helicase OB fold domain-containing protein</fullName>
    </recommendedName>
</protein>
<name>I1H052_BRADI</name>